<evidence type="ECO:0000256" key="1">
    <source>
        <dbReference type="SAM" id="MobiDB-lite"/>
    </source>
</evidence>
<name>A0ABP8T8D9_9ACTN</name>
<dbReference type="Gene3D" id="1.25.40.10">
    <property type="entry name" value="Tetratricopeptide repeat domain"/>
    <property type="match status" value="1"/>
</dbReference>
<dbReference type="SUPFAM" id="SSF48452">
    <property type="entry name" value="TPR-like"/>
    <property type="match status" value="1"/>
</dbReference>
<dbReference type="EMBL" id="BAABHJ010000001">
    <property type="protein sequence ID" value="GAA4600582.1"/>
    <property type="molecule type" value="Genomic_DNA"/>
</dbReference>
<feature type="region of interest" description="Disordered" evidence="1">
    <location>
        <begin position="54"/>
        <end position="74"/>
    </location>
</feature>
<gene>
    <name evidence="2" type="ORF">GCM10023195_00310</name>
</gene>
<dbReference type="InterPro" id="IPR011990">
    <property type="entry name" value="TPR-like_helical_dom_sf"/>
</dbReference>
<dbReference type="Pfam" id="PF13374">
    <property type="entry name" value="TPR_10"/>
    <property type="match status" value="1"/>
</dbReference>
<feature type="compositionally biased region" description="Polar residues" evidence="1">
    <location>
        <begin position="58"/>
        <end position="68"/>
    </location>
</feature>
<sequence>MSQAPTVTMTESRGELGGALLGVGQRHRDPAVVSGGGQQDAGAVGHLRIDVDRDNVPSGPTTLASSAALQPPDPISARSCPEELDLLRLAATADPVQHARIYDTLAIRLSNAGQRPAALAASLQATAIWQRLAATSRDAYLPNLATSLSNHANRLAEVGRPTEAIQVSQQALDLRRELTELNRDAYLPDHAESLAVLGHVLMQDARFGEAVAPLVEAMGFGQELPEYAQGIMAVIVDLLRRCHTEDAARVAEEFREIAGANVPDWMKEPPASSDG</sequence>
<proteinExistence type="predicted"/>
<dbReference type="Proteomes" id="UP001500212">
    <property type="component" value="Unassembled WGS sequence"/>
</dbReference>
<organism evidence="2 3">
    <name type="scientific">Actinoallomurus liliacearum</name>
    <dbReference type="NCBI Taxonomy" id="1080073"/>
    <lineage>
        <taxon>Bacteria</taxon>
        <taxon>Bacillati</taxon>
        <taxon>Actinomycetota</taxon>
        <taxon>Actinomycetes</taxon>
        <taxon>Streptosporangiales</taxon>
        <taxon>Thermomonosporaceae</taxon>
        <taxon>Actinoallomurus</taxon>
    </lineage>
</organism>
<reference evidence="3" key="1">
    <citation type="journal article" date="2019" name="Int. J. Syst. Evol. Microbiol.">
        <title>The Global Catalogue of Microorganisms (GCM) 10K type strain sequencing project: providing services to taxonomists for standard genome sequencing and annotation.</title>
        <authorList>
            <consortium name="The Broad Institute Genomics Platform"/>
            <consortium name="The Broad Institute Genome Sequencing Center for Infectious Disease"/>
            <person name="Wu L."/>
            <person name="Ma J."/>
        </authorList>
    </citation>
    <scope>NUCLEOTIDE SEQUENCE [LARGE SCALE GENOMIC DNA]</scope>
    <source>
        <strain evidence="3">JCM 17938</strain>
    </source>
</reference>
<evidence type="ECO:0008006" key="4">
    <source>
        <dbReference type="Google" id="ProtNLM"/>
    </source>
</evidence>
<evidence type="ECO:0000313" key="3">
    <source>
        <dbReference type="Proteomes" id="UP001500212"/>
    </source>
</evidence>
<keyword evidence="3" id="KW-1185">Reference proteome</keyword>
<accession>A0ABP8T8D9</accession>
<comment type="caution">
    <text evidence="2">The sequence shown here is derived from an EMBL/GenBank/DDBJ whole genome shotgun (WGS) entry which is preliminary data.</text>
</comment>
<evidence type="ECO:0000313" key="2">
    <source>
        <dbReference type="EMBL" id="GAA4600582.1"/>
    </source>
</evidence>
<protein>
    <recommendedName>
        <fullName evidence="4">Tetratricopeptide repeat protein</fullName>
    </recommendedName>
</protein>